<dbReference type="InterPro" id="IPR036397">
    <property type="entry name" value="RNaseH_sf"/>
</dbReference>
<feature type="region of interest" description="Disordered" evidence="1">
    <location>
        <begin position="631"/>
        <end position="654"/>
    </location>
</feature>
<sequence>MSRVKVVDSGELSLGQKDQELWLQVDIAGMEEEERALFLKRKEAIDLYVANEKSHEEIHSLIGINRREINRLYTRCISFDPNGIPWGYRGLIPNKKIKKYELNPLSKKINDSRKTGEFSLLLEKYPKIRDEIENLFLGRKKLSEPVMRPKYIHKKFVEMCKEVGISRSEYPFNTNHLGYRALCRFLTQLRNKHFGTASRRYGRDAEQKAKNAGIGKQNYPSTLTPYQDVEFDGHRIDGIFVITVKTLEGDDAVLTLDRLWFLSFIDRATHSVIGRPHICLNKEYNASDVMIAAKKAVMPVKKMNLTIPGLTYQPPGGYPSERFPEIEWAVWDVVYFDNAQAHLADLVRERFRNLIGCTTCLGAVGKPMRRPHIERFHQTLTSSSVQRMPNTTGSHPNDPRRENPEEMAIQYRITYEHLEEILDVAVSNYNGTPHGAIFYNSPLEILEQRINKGMIPRLLNESKRSEFLFTQIEKNRTIRGSHQSGKRPYIEYMGVEYRNDLLAQSAHLINTKVTIHINVDDLRTIRVFLPDGSEFGEVVATGKWSLTPHNLQMRKAINLLKNKKLIHFTQWEDPIFVYHEYLLSQKKKKKATANQIAKVQKVLRKRDEEINKNVALAKAHEDINALEQARERQEKTQSTSKTPTVNRRFKTITL</sequence>
<feature type="region of interest" description="Disordered" evidence="1">
    <location>
        <begin position="379"/>
        <end position="403"/>
    </location>
</feature>
<dbReference type="SUPFAM" id="SSF53098">
    <property type="entry name" value="Ribonuclease H-like"/>
    <property type="match status" value="1"/>
</dbReference>
<reference evidence="3" key="1">
    <citation type="journal article" date="2019" name="Int. J. Syst. Evol. Microbiol.">
        <title>The Global Catalogue of Microorganisms (GCM) 10K type strain sequencing project: providing services to taxonomists for standard genome sequencing and annotation.</title>
        <authorList>
            <consortium name="The Broad Institute Genomics Platform"/>
            <consortium name="The Broad Institute Genome Sequencing Center for Infectious Disease"/>
            <person name="Wu L."/>
            <person name="Ma J."/>
        </authorList>
    </citation>
    <scope>NUCLEOTIDE SEQUENCE [LARGE SCALE GENOMIC DNA]</scope>
    <source>
        <strain evidence="3">PCU 280</strain>
    </source>
</reference>
<feature type="compositionally biased region" description="Polar residues" evidence="1">
    <location>
        <begin position="379"/>
        <end position="395"/>
    </location>
</feature>
<dbReference type="Gene3D" id="3.30.420.10">
    <property type="entry name" value="Ribonuclease H-like superfamily/Ribonuclease H"/>
    <property type="match status" value="1"/>
</dbReference>
<gene>
    <name evidence="2" type="ORF">ACFP56_00090</name>
</gene>
<evidence type="ECO:0000313" key="2">
    <source>
        <dbReference type="EMBL" id="MFC6331004.1"/>
    </source>
</evidence>
<comment type="caution">
    <text evidence="2">The sequence shown here is derived from an EMBL/GenBank/DDBJ whole genome shotgun (WGS) entry which is preliminary data.</text>
</comment>
<proteinExistence type="predicted"/>
<evidence type="ECO:0000256" key="1">
    <source>
        <dbReference type="SAM" id="MobiDB-lite"/>
    </source>
</evidence>
<keyword evidence="3" id="KW-1185">Reference proteome</keyword>
<evidence type="ECO:0008006" key="4">
    <source>
        <dbReference type="Google" id="ProtNLM"/>
    </source>
</evidence>
<accession>A0ABW1UX25</accession>
<feature type="compositionally biased region" description="Polar residues" evidence="1">
    <location>
        <begin position="636"/>
        <end position="645"/>
    </location>
</feature>
<dbReference type="EMBL" id="JBHSTE010000001">
    <property type="protein sequence ID" value="MFC6331004.1"/>
    <property type="molecule type" value="Genomic_DNA"/>
</dbReference>
<name>A0ABW1UX25_9BACL</name>
<evidence type="ECO:0000313" key="3">
    <source>
        <dbReference type="Proteomes" id="UP001596233"/>
    </source>
</evidence>
<dbReference type="InterPro" id="IPR012337">
    <property type="entry name" value="RNaseH-like_sf"/>
</dbReference>
<dbReference type="RefSeq" id="WP_379229767.1">
    <property type="nucleotide sequence ID" value="NZ_JBHSTE010000001.1"/>
</dbReference>
<organism evidence="2 3">
    <name type="scientific">Paenibacillus septentrionalis</name>
    <dbReference type="NCBI Taxonomy" id="429342"/>
    <lineage>
        <taxon>Bacteria</taxon>
        <taxon>Bacillati</taxon>
        <taxon>Bacillota</taxon>
        <taxon>Bacilli</taxon>
        <taxon>Bacillales</taxon>
        <taxon>Paenibacillaceae</taxon>
        <taxon>Paenibacillus</taxon>
    </lineage>
</organism>
<protein>
    <recommendedName>
        <fullName evidence="4">Integrase catalytic domain-containing protein</fullName>
    </recommendedName>
</protein>
<dbReference type="Proteomes" id="UP001596233">
    <property type="component" value="Unassembled WGS sequence"/>
</dbReference>